<keyword evidence="1" id="KW-0597">Phosphoprotein</keyword>
<evidence type="ECO:0000256" key="1">
    <source>
        <dbReference type="PROSITE-ProRule" id="PRU00169"/>
    </source>
</evidence>
<proteinExistence type="predicted"/>
<dbReference type="GO" id="GO:0000160">
    <property type="term" value="P:phosphorelay signal transduction system"/>
    <property type="evidence" value="ECO:0007669"/>
    <property type="project" value="InterPro"/>
</dbReference>
<evidence type="ECO:0000313" key="4">
    <source>
        <dbReference type="Proteomes" id="UP000220527"/>
    </source>
</evidence>
<comment type="caution">
    <text evidence="3">The sequence shown here is derived from an EMBL/GenBank/DDBJ whole genome shotgun (WGS) entry which is preliminary data.</text>
</comment>
<dbReference type="Proteomes" id="UP000220527">
    <property type="component" value="Unassembled WGS sequence"/>
</dbReference>
<accession>A0A2A6RPL1</accession>
<dbReference type="RefSeq" id="WP_097642391.1">
    <property type="nucleotide sequence ID" value="NZ_NQWI01000004.1"/>
</dbReference>
<dbReference type="EMBL" id="NQWI01000004">
    <property type="protein sequence ID" value="PDW04809.1"/>
    <property type="molecule type" value="Genomic_DNA"/>
</dbReference>
<dbReference type="Gene3D" id="3.40.50.2300">
    <property type="match status" value="1"/>
</dbReference>
<sequence length="141" mass="15736">MQTWPGGAEMQIIVASANVFRRDLSSSILNEAGYTVAEARTAAGLFTYLHDALPALIVLDYQLDDTEPSRLLRLLRQQTNVPLVWVTEQIQSMRLIASDQGRSAVLAWPYQTEQLLTVVAMLLGQVSPHLRLGIETRPYLT</sequence>
<dbReference type="AlphaFoldDB" id="A0A2A6RPL1"/>
<dbReference type="PROSITE" id="PS50110">
    <property type="entry name" value="RESPONSE_REGULATORY"/>
    <property type="match status" value="1"/>
</dbReference>
<evidence type="ECO:0000313" key="3">
    <source>
        <dbReference type="EMBL" id="PDW04809.1"/>
    </source>
</evidence>
<organism evidence="3 4">
    <name type="scientific">Candidatus Viridilinea mediisalina</name>
    <dbReference type="NCBI Taxonomy" id="2024553"/>
    <lineage>
        <taxon>Bacteria</taxon>
        <taxon>Bacillati</taxon>
        <taxon>Chloroflexota</taxon>
        <taxon>Chloroflexia</taxon>
        <taxon>Chloroflexales</taxon>
        <taxon>Chloroflexineae</taxon>
        <taxon>Oscillochloridaceae</taxon>
        <taxon>Candidatus Viridilinea</taxon>
    </lineage>
</organism>
<keyword evidence="4" id="KW-1185">Reference proteome</keyword>
<evidence type="ECO:0000259" key="2">
    <source>
        <dbReference type="PROSITE" id="PS50110"/>
    </source>
</evidence>
<feature type="modified residue" description="4-aspartylphosphate" evidence="1">
    <location>
        <position position="60"/>
    </location>
</feature>
<reference evidence="4" key="1">
    <citation type="submission" date="2017-08" db="EMBL/GenBank/DDBJ databases">
        <authorList>
            <person name="Grouzdev D.S."/>
            <person name="Gaisin V.A."/>
            <person name="Rysina M.S."/>
            <person name="Gorlenko V.M."/>
        </authorList>
    </citation>
    <scope>NUCLEOTIDE SEQUENCE [LARGE SCALE GENOMIC DNA]</scope>
    <source>
        <strain evidence="4">Kir15-3F</strain>
    </source>
</reference>
<dbReference type="SUPFAM" id="SSF52172">
    <property type="entry name" value="CheY-like"/>
    <property type="match status" value="1"/>
</dbReference>
<dbReference type="Pfam" id="PF00072">
    <property type="entry name" value="Response_reg"/>
    <property type="match status" value="1"/>
</dbReference>
<dbReference type="InterPro" id="IPR001789">
    <property type="entry name" value="Sig_transdc_resp-reg_receiver"/>
</dbReference>
<gene>
    <name evidence="3" type="ORF">CJ255_01840</name>
</gene>
<dbReference type="InterPro" id="IPR011006">
    <property type="entry name" value="CheY-like_superfamily"/>
</dbReference>
<protein>
    <recommendedName>
        <fullName evidence="2">Response regulatory domain-containing protein</fullName>
    </recommendedName>
</protein>
<name>A0A2A6RPL1_9CHLR</name>
<feature type="domain" description="Response regulatory" evidence="2">
    <location>
        <begin position="11"/>
        <end position="123"/>
    </location>
</feature>